<name>A0AA35RJ24_GEOBA</name>
<dbReference type="InterPro" id="IPR001190">
    <property type="entry name" value="SRCR"/>
</dbReference>
<keyword evidence="4" id="KW-0325">Glycoprotein</keyword>
<organism evidence="7 8">
    <name type="scientific">Geodia barretti</name>
    <name type="common">Barrett's horny sponge</name>
    <dbReference type="NCBI Taxonomy" id="519541"/>
    <lineage>
        <taxon>Eukaryota</taxon>
        <taxon>Metazoa</taxon>
        <taxon>Porifera</taxon>
        <taxon>Demospongiae</taxon>
        <taxon>Heteroscleromorpha</taxon>
        <taxon>Tetractinellida</taxon>
        <taxon>Astrophorina</taxon>
        <taxon>Geodiidae</taxon>
        <taxon>Geodia</taxon>
    </lineage>
</organism>
<dbReference type="AlphaFoldDB" id="A0AA35RJ24"/>
<gene>
    <name evidence="7" type="ORF">GBAR_LOCUS7745</name>
</gene>
<evidence type="ECO:0000256" key="4">
    <source>
        <dbReference type="ARBA" id="ARBA00023180"/>
    </source>
</evidence>
<dbReference type="EMBL" id="CASHTH010001149">
    <property type="protein sequence ID" value="CAI8012049.1"/>
    <property type="molecule type" value="Genomic_DNA"/>
</dbReference>
<dbReference type="InterPro" id="IPR036772">
    <property type="entry name" value="SRCR-like_dom_sf"/>
</dbReference>
<dbReference type="SMART" id="SM00202">
    <property type="entry name" value="SR"/>
    <property type="match status" value="1"/>
</dbReference>
<reference evidence="7" key="1">
    <citation type="submission" date="2023-03" db="EMBL/GenBank/DDBJ databases">
        <authorList>
            <person name="Steffen K."/>
            <person name="Cardenas P."/>
        </authorList>
    </citation>
    <scope>NUCLEOTIDE SEQUENCE</scope>
</reference>
<dbReference type="Proteomes" id="UP001174909">
    <property type="component" value="Unassembled WGS sequence"/>
</dbReference>
<feature type="non-terminal residue" evidence="7">
    <location>
        <position position="62"/>
    </location>
</feature>
<evidence type="ECO:0000256" key="2">
    <source>
        <dbReference type="ARBA" id="ARBA00022737"/>
    </source>
</evidence>
<feature type="domain" description="SRCR" evidence="6">
    <location>
        <begin position="1"/>
        <end position="62"/>
    </location>
</feature>
<feature type="disulfide bond" evidence="5">
    <location>
        <begin position="37"/>
        <end position="47"/>
    </location>
</feature>
<evidence type="ECO:0000256" key="1">
    <source>
        <dbReference type="ARBA" id="ARBA00022729"/>
    </source>
</evidence>
<evidence type="ECO:0000256" key="5">
    <source>
        <dbReference type="PROSITE-ProRule" id="PRU00196"/>
    </source>
</evidence>
<comment type="caution">
    <text evidence="7">The sequence shown here is derived from an EMBL/GenBank/DDBJ whole genome shotgun (WGS) entry which is preliminary data.</text>
</comment>
<keyword evidence="1" id="KW-0732">Signal</keyword>
<keyword evidence="7" id="KW-0675">Receptor</keyword>
<protein>
    <submittedName>
        <fullName evidence="7">Scavenger receptor cysteine-rich type 1 protein M160</fullName>
    </submittedName>
</protein>
<dbReference type="GO" id="GO:0016020">
    <property type="term" value="C:membrane"/>
    <property type="evidence" value="ECO:0007669"/>
    <property type="project" value="InterPro"/>
</dbReference>
<dbReference type="Gene3D" id="3.10.250.10">
    <property type="entry name" value="SRCR-like domain"/>
    <property type="match status" value="1"/>
</dbReference>
<dbReference type="Pfam" id="PF00530">
    <property type="entry name" value="SRCR"/>
    <property type="match status" value="1"/>
</dbReference>
<dbReference type="PANTHER" id="PTHR19331">
    <property type="entry name" value="SCAVENGER RECEPTOR DOMAIN-CONTAINING"/>
    <property type="match status" value="1"/>
</dbReference>
<sequence>MVACGQLGFLPYAAEAYQGGIFRDGEEVQYWLDDVQCTGNESSLFDCPHKENHNCRRGERAG</sequence>
<keyword evidence="8" id="KW-1185">Reference proteome</keyword>
<evidence type="ECO:0000313" key="7">
    <source>
        <dbReference type="EMBL" id="CAI8012049.1"/>
    </source>
</evidence>
<dbReference type="SUPFAM" id="SSF56487">
    <property type="entry name" value="SRCR-like"/>
    <property type="match status" value="1"/>
</dbReference>
<comment type="caution">
    <text evidence="5">Lacks conserved residue(s) required for the propagation of feature annotation.</text>
</comment>
<proteinExistence type="predicted"/>
<dbReference type="PROSITE" id="PS50287">
    <property type="entry name" value="SRCR_2"/>
    <property type="match status" value="1"/>
</dbReference>
<evidence type="ECO:0000256" key="3">
    <source>
        <dbReference type="ARBA" id="ARBA00023157"/>
    </source>
</evidence>
<keyword evidence="2" id="KW-0677">Repeat</keyword>
<dbReference type="PANTHER" id="PTHR19331:SF465">
    <property type="entry name" value="EGG PEPTIDE SPERACT RECEPTOR"/>
    <property type="match status" value="1"/>
</dbReference>
<keyword evidence="3 5" id="KW-1015">Disulfide bond</keyword>
<evidence type="ECO:0000313" key="8">
    <source>
        <dbReference type="Proteomes" id="UP001174909"/>
    </source>
</evidence>
<accession>A0AA35RJ24</accession>
<evidence type="ECO:0000259" key="6">
    <source>
        <dbReference type="PROSITE" id="PS50287"/>
    </source>
</evidence>